<comment type="pathway">
    <text evidence="2">Amino-acid biosynthesis; L-proline biosynthesis; L-proline from L-glutamate 5-semialdehyde: step 1/1.</text>
</comment>
<gene>
    <name evidence="2" type="primary">proC</name>
    <name evidence="6" type="ORF">PAT3040_07097</name>
</gene>
<keyword evidence="2" id="KW-0560">Oxidoreductase</keyword>
<dbReference type="NCBIfam" id="NF005814">
    <property type="entry name" value="PRK07680.1"/>
    <property type="match status" value="1"/>
</dbReference>
<evidence type="ECO:0000256" key="2">
    <source>
        <dbReference type="HAMAP-Rule" id="MF_01925"/>
    </source>
</evidence>
<comment type="similarity">
    <text evidence="1 2">Belongs to the pyrroline-5-carboxylate reductase family.</text>
</comment>
<dbReference type="InterPro" id="IPR029036">
    <property type="entry name" value="P5CR_dimer"/>
</dbReference>
<dbReference type="HAMAP" id="MF_01925">
    <property type="entry name" value="P5C_reductase"/>
    <property type="match status" value="1"/>
</dbReference>
<dbReference type="GO" id="GO:0004735">
    <property type="term" value="F:pyrroline-5-carboxylate reductase activity"/>
    <property type="evidence" value="ECO:0007669"/>
    <property type="project" value="UniProtKB-UniRule"/>
</dbReference>
<evidence type="ECO:0000259" key="4">
    <source>
        <dbReference type="Pfam" id="PF03807"/>
    </source>
</evidence>
<evidence type="ECO:0000256" key="3">
    <source>
        <dbReference type="PIRSR" id="PIRSR000193-1"/>
    </source>
</evidence>
<organism evidence="6 7">
    <name type="scientific">Paenibacillus agaridevorans</name>
    <dbReference type="NCBI Taxonomy" id="171404"/>
    <lineage>
        <taxon>Bacteria</taxon>
        <taxon>Bacillati</taxon>
        <taxon>Bacillota</taxon>
        <taxon>Bacilli</taxon>
        <taxon>Bacillales</taxon>
        <taxon>Paenibacillaceae</taxon>
        <taxon>Paenibacillus</taxon>
    </lineage>
</organism>
<keyword evidence="2" id="KW-0028">Amino-acid biosynthesis</keyword>
<feature type="domain" description="Pyrroline-5-carboxylate reductase catalytic N-terminal" evidence="4">
    <location>
        <begin position="3"/>
        <end position="97"/>
    </location>
</feature>
<feature type="binding site" evidence="3">
    <location>
        <begin position="6"/>
        <end position="11"/>
    </location>
    <ligand>
        <name>NADP(+)</name>
        <dbReference type="ChEBI" id="CHEBI:58349"/>
    </ligand>
</feature>
<sequence length="279" mass="30397">MNVGFIGTGSMGSLLIESFLSSGALAPNDITVSNRTYAKAKALAERYPGMRAVNTNADAACGSDYVFLCVKPHEFIYVVEDIKPVLLPHQTVISITSPVLVSHLEGELDCKIAKIIPSITNLVWSGASLCIYGSRMEEQDRKRLESLFAHISEPLRIDEQYTRIVSDLSSCGPAFIAFLLQQFVDAAVEETGIPRSAAQQVAANMLLGTGLLLTESGLTMEDVQQRVAVPGGITAQALKLLQRETDGIFNQVIRTTHNKYQEDLVRVSSLFYGEEVNGQ</sequence>
<dbReference type="PIRSF" id="PIRSF000193">
    <property type="entry name" value="Pyrrol-5-carb_rd"/>
    <property type="match status" value="1"/>
</dbReference>
<dbReference type="InterPro" id="IPR000304">
    <property type="entry name" value="Pyrroline-COOH_reductase"/>
</dbReference>
<feature type="binding site" evidence="3">
    <location>
        <position position="56"/>
    </location>
    <ligand>
        <name>NADPH</name>
        <dbReference type="ChEBI" id="CHEBI:57783"/>
    </ligand>
</feature>
<dbReference type="GO" id="GO:0005737">
    <property type="term" value="C:cytoplasm"/>
    <property type="evidence" value="ECO:0007669"/>
    <property type="project" value="UniProtKB-SubCell"/>
</dbReference>
<comment type="catalytic activity">
    <reaction evidence="2">
        <text>L-proline + NADP(+) = (S)-1-pyrroline-5-carboxylate + NADPH + 2 H(+)</text>
        <dbReference type="Rhea" id="RHEA:14109"/>
        <dbReference type="ChEBI" id="CHEBI:15378"/>
        <dbReference type="ChEBI" id="CHEBI:17388"/>
        <dbReference type="ChEBI" id="CHEBI:57783"/>
        <dbReference type="ChEBI" id="CHEBI:58349"/>
        <dbReference type="ChEBI" id="CHEBI:60039"/>
        <dbReference type="EC" id="1.5.1.2"/>
    </reaction>
</comment>
<keyword evidence="2" id="KW-0641">Proline biosynthesis</keyword>
<evidence type="ECO:0000313" key="7">
    <source>
        <dbReference type="Proteomes" id="UP000245202"/>
    </source>
</evidence>
<dbReference type="GO" id="GO:0055129">
    <property type="term" value="P:L-proline biosynthetic process"/>
    <property type="evidence" value="ECO:0007669"/>
    <property type="project" value="UniProtKB-UniRule"/>
</dbReference>
<dbReference type="InterPro" id="IPR036291">
    <property type="entry name" value="NAD(P)-bd_dom_sf"/>
</dbReference>
<dbReference type="PANTHER" id="PTHR11645">
    <property type="entry name" value="PYRROLINE-5-CARBOXYLATE REDUCTASE"/>
    <property type="match status" value="1"/>
</dbReference>
<dbReference type="RefSeq" id="WP_108996282.1">
    <property type="nucleotide sequence ID" value="NZ_BDQX01000458.1"/>
</dbReference>
<comment type="catalytic activity">
    <reaction evidence="2">
        <text>L-proline + NAD(+) = (S)-1-pyrroline-5-carboxylate + NADH + 2 H(+)</text>
        <dbReference type="Rhea" id="RHEA:14105"/>
        <dbReference type="ChEBI" id="CHEBI:15378"/>
        <dbReference type="ChEBI" id="CHEBI:17388"/>
        <dbReference type="ChEBI" id="CHEBI:57540"/>
        <dbReference type="ChEBI" id="CHEBI:57945"/>
        <dbReference type="ChEBI" id="CHEBI:60039"/>
        <dbReference type="EC" id="1.5.1.2"/>
    </reaction>
</comment>
<dbReference type="InterPro" id="IPR028939">
    <property type="entry name" value="P5C_Rdtase_cat_N"/>
</dbReference>
<dbReference type="EC" id="1.5.1.2" evidence="2"/>
<dbReference type="Pfam" id="PF03807">
    <property type="entry name" value="F420_oxidored"/>
    <property type="match status" value="1"/>
</dbReference>
<evidence type="ECO:0000259" key="5">
    <source>
        <dbReference type="Pfam" id="PF14748"/>
    </source>
</evidence>
<dbReference type="UniPathway" id="UPA00098">
    <property type="reaction ID" value="UER00361"/>
</dbReference>
<protein>
    <recommendedName>
        <fullName evidence="2">Pyrroline-5-carboxylate reductase</fullName>
        <shortName evidence="2">P5C reductase</shortName>
        <shortName evidence="2">P5CR</shortName>
        <ecNumber evidence="2">1.5.1.2</ecNumber>
    </recommendedName>
    <alternativeName>
        <fullName evidence="2">PCA reductase</fullName>
    </alternativeName>
</protein>
<keyword evidence="7" id="KW-1185">Reference proteome</keyword>
<accession>A0A2R5F278</accession>
<dbReference type="SUPFAM" id="SSF48179">
    <property type="entry name" value="6-phosphogluconate dehydrogenase C-terminal domain-like"/>
    <property type="match status" value="1"/>
</dbReference>
<keyword evidence="2 3" id="KW-0521">NADP</keyword>
<comment type="subcellular location">
    <subcellularLocation>
        <location evidence="2">Cytoplasm</location>
    </subcellularLocation>
</comment>
<dbReference type="SUPFAM" id="SSF51735">
    <property type="entry name" value="NAD(P)-binding Rossmann-fold domains"/>
    <property type="match status" value="1"/>
</dbReference>
<evidence type="ECO:0000256" key="1">
    <source>
        <dbReference type="ARBA" id="ARBA00005525"/>
    </source>
</evidence>
<keyword evidence="2" id="KW-0963">Cytoplasm</keyword>
<dbReference type="Gene3D" id="1.10.3730.10">
    <property type="entry name" value="ProC C-terminal domain-like"/>
    <property type="match status" value="1"/>
</dbReference>
<evidence type="ECO:0000313" key="6">
    <source>
        <dbReference type="EMBL" id="GBG12229.1"/>
    </source>
</evidence>
<dbReference type="InterPro" id="IPR008927">
    <property type="entry name" value="6-PGluconate_DH-like_C_sf"/>
</dbReference>
<dbReference type="Proteomes" id="UP000245202">
    <property type="component" value="Unassembled WGS sequence"/>
</dbReference>
<dbReference type="AlphaFoldDB" id="A0A2R5F278"/>
<comment type="function">
    <text evidence="2">Catalyzes the reduction of 1-pyrroline-5-carboxylate (PCA) to L-proline.</text>
</comment>
<dbReference type="Gene3D" id="3.40.50.720">
    <property type="entry name" value="NAD(P)-binding Rossmann-like Domain"/>
    <property type="match status" value="1"/>
</dbReference>
<feature type="domain" description="Pyrroline-5-carboxylate reductase dimerisation" evidence="5">
    <location>
        <begin position="159"/>
        <end position="262"/>
    </location>
</feature>
<reference evidence="6 7" key="1">
    <citation type="submission" date="2017-08" db="EMBL/GenBank/DDBJ databases">
        <title>Substantial Increase in Enzyme Production by Combined Drug-Resistance Mutations in Paenibacillus agaridevorans.</title>
        <authorList>
            <person name="Tanaka Y."/>
            <person name="Funane K."/>
            <person name="Hosaka T."/>
            <person name="Shiwa Y."/>
            <person name="Fujita N."/>
            <person name="Miyazaki T."/>
            <person name="Yoshikawa H."/>
            <person name="Murakami K."/>
            <person name="Kasahara K."/>
            <person name="Inaoka T."/>
            <person name="Hiraga Y."/>
            <person name="Ochi K."/>
        </authorList>
    </citation>
    <scope>NUCLEOTIDE SEQUENCE [LARGE SCALE GENOMIC DNA]</scope>
    <source>
        <strain evidence="6 7">T-3040</strain>
    </source>
</reference>
<proteinExistence type="inferred from homology"/>
<name>A0A2R5F278_9BACL</name>
<dbReference type="EMBL" id="BDQX01000458">
    <property type="protein sequence ID" value="GBG12229.1"/>
    <property type="molecule type" value="Genomic_DNA"/>
</dbReference>
<dbReference type="PANTHER" id="PTHR11645:SF51">
    <property type="entry name" value="COME OPERON PROTEIN 4"/>
    <property type="match status" value="1"/>
</dbReference>
<comment type="caution">
    <text evidence="6">The sequence shown here is derived from an EMBL/GenBank/DDBJ whole genome shotgun (WGS) entry which is preliminary data.</text>
</comment>
<dbReference type="Pfam" id="PF14748">
    <property type="entry name" value="P5CR_dimer"/>
    <property type="match status" value="1"/>
</dbReference>